<dbReference type="AlphaFoldDB" id="A0A9P4IBV5"/>
<protein>
    <submittedName>
        <fullName evidence="1">Tetratricopeptide repeat domain-containing protein</fullName>
    </submittedName>
</protein>
<dbReference type="InterPro" id="IPR053137">
    <property type="entry name" value="NLR-like"/>
</dbReference>
<dbReference type="Gene3D" id="3.40.50.300">
    <property type="entry name" value="P-loop containing nucleotide triphosphate hydrolases"/>
    <property type="match status" value="1"/>
</dbReference>
<dbReference type="SUPFAM" id="SSF52540">
    <property type="entry name" value="P-loop containing nucleoside triphosphate hydrolases"/>
    <property type="match status" value="1"/>
</dbReference>
<dbReference type="InterPro" id="IPR027417">
    <property type="entry name" value="P-loop_NTPase"/>
</dbReference>
<dbReference type="Gene3D" id="1.25.40.10">
    <property type="entry name" value="Tetratricopeptide repeat domain"/>
    <property type="match status" value="2"/>
</dbReference>
<dbReference type="PANTHER" id="PTHR46082:SF6">
    <property type="entry name" value="AAA+ ATPASE DOMAIN-CONTAINING PROTEIN-RELATED"/>
    <property type="match status" value="1"/>
</dbReference>
<dbReference type="OrthoDB" id="5086500at2759"/>
<comment type="caution">
    <text evidence="1">The sequence shown here is derived from an EMBL/GenBank/DDBJ whole genome shotgun (WGS) entry which is preliminary data.</text>
</comment>
<dbReference type="InterPro" id="IPR011990">
    <property type="entry name" value="TPR-like_helical_dom_sf"/>
</dbReference>
<dbReference type="Pfam" id="PF13374">
    <property type="entry name" value="TPR_10"/>
    <property type="match status" value="2"/>
</dbReference>
<dbReference type="Proteomes" id="UP000799772">
    <property type="component" value="Unassembled WGS sequence"/>
</dbReference>
<reference evidence="1" key="1">
    <citation type="journal article" date="2020" name="Stud. Mycol.">
        <title>101 Dothideomycetes genomes: a test case for predicting lifestyles and emergence of pathogens.</title>
        <authorList>
            <person name="Haridas S."/>
            <person name="Albert R."/>
            <person name="Binder M."/>
            <person name="Bloem J."/>
            <person name="Labutti K."/>
            <person name="Salamov A."/>
            <person name="Andreopoulos B."/>
            <person name="Baker S."/>
            <person name="Barry K."/>
            <person name="Bills G."/>
            <person name="Bluhm B."/>
            <person name="Cannon C."/>
            <person name="Castanera R."/>
            <person name="Culley D."/>
            <person name="Daum C."/>
            <person name="Ezra D."/>
            <person name="Gonzalez J."/>
            <person name="Henrissat B."/>
            <person name="Kuo A."/>
            <person name="Liang C."/>
            <person name="Lipzen A."/>
            <person name="Lutzoni F."/>
            <person name="Magnuson J."/>
            <person name="Mondo S."/>
            <person name="Nolan M."/>
            <person name="Ohm R."/>
            <person name="Pangilinan J."/>
            <person name="Park H.-J."/>
            <person name="Ramirez L."/>
            <person name="Alfaro M."/>
            <person name="Sun H."/>
            <person name="Tritt A."/>
            <person name="Yoshinaga Y."/>
            <person name="Zwiers L.-H."/>
            <person name="Turgeon B."/>
            <person name="Goodwin S."/>
            <person name="Spatafora J."/>
            <person name="Crous P."/>
            <person name="Grigoriev I."/>
        </authorList>
    </citation>
    <scope>NUCLEOTIDE SEQUENCE</scope>
    <source>
        <strain evidence="1">CBS 133067</strain>
    </source>
</reference>
<dbReference type="EMBL" id="ML978129">
    <property type="protein sequence ID" value="KAF2096847.1"/>
    <property type="molecule type" value="Genomic_DNA"/>
</dbReference>
<gene>
    <name evidence="1" type="ORF">NA57DRAFT_58733</name>
</gene>
<dbReference type="PANTHER" id="PTHR46082">
    <property type="entry name" value="ATP/GTP-BINDING PROTEIN-RELATED"/>
    <property type="match status" value="1"/>
</dbReference>
<accession>A0A9P4IBV5</accession>
<sequence>MADPFSIIAGTAGLIDVLWRCGVYVKHIRDLADTINEDIDAVSHELDALISVNKSIQATFTAELAKVPSSLSADAKLVENTWQNVGGLLRNCHTTAKQLKDWLQDIVGEEGSSTRVAGITAIKKALKKDNRTHEFKELRQKLTNYQSCLQVLLTALNLSYTRSSQDSTDVLGAINCAKAVASQASPNRHFDIPQSVSSVFTGRTSLLEDLQKAFDVSEASKESDAVQKRFIIYGLGGSGKTQFCCKFAQVNRNNFWGVFCIDASSPQTAEASFSKVAKIGGFEPSEGSNQRAAKQWFAGLESRWLLIIDNADDPSLALEDYFPSGERGCVLVTTRIPANRIHGTVGSCSYCFEELTPDEANDLLLKTAGKPHPWEISTRKAGARIAQALGYLPLALVQAGAAIVRGLCSLANYVDYYRKCWQRIRQARLKSGYRGDEQENMNVYSSYEVNLQNLEDSSDPNSIDAMQLLKMFSCFHSENIRLDVLIAAAKNPCEERRQQKKNMEEQNRLKAVTRTKTVSEALTEGMRSVLEFALRDRSPPILPAILREAGPRSASHEFLEPRLRRALTILSQMSLINHHETTDNYSMHPLVHEWVRERPEMRVAEQALWCQAAKTTISQCILLPPHGSSEQEEAMRRSLLPHVNHVRKCQTVIDTKIRDNQKARWLFGLPVPKAQFGRQQAIELAKFSRVYFECGLWEEAEDLQLAVKEFVCKRLGAQHPVTVDVMLLLSWTYWNQARTNEAAELQYQAYQACISSLGPNHPKTHKVMDHLGSSRCFQGRFKEALELHEKTIKGMKSTPPSNQEDLFIAMRNLGRVKWRYFQYEEAKEIHTKAMEGIAKLLGPTHPQTLGAMEDLALSYLDCGQDRLDDARDLMLKVLDQRQLTLGKEHPLSLLATSNLARVESARDNTIEAERLFRRAIPIAERSLGENHFGTLAGKVHFANVLVRQKRYDEAEEIFTKVVERQRYKSAARENGDHPDRIFAMWHLVRCYELHGKVDDALLVTAQLEQVVNTIGGQGLGKLHPFAKQLTEKLLSLFLRHDAASNSFSMLWSKVGRVSALH</sequence>
<keyword evidence="2" id="KW-1185">Reference proteome</keyword>
<name>A0A9P4IBV5_9PEZI</name>
<dbReference type="Pfam" id="PF13424">
    <property type="entry name" value="TPR_12"/>
    <property type="match status" value="2"/>
</dbReference>
<evidence type="ECO:0000313" key="2">
    <source>
        <dbReference type="Proteomes" id="UP000799772"/>
    </source>
</evidence>
<evidence type="ECO:0000313" key="1">
    <source>
        <dbReference type="EMBL" id="KAF2096847.1"/>
    </source>
</evidence>
<proteinExistence type="predicted"/>
<dbReference type="SUPFAM" id="SSF48452">
    <property type="entry name" value="TPR-like"/>
    <property type="match status" value="2"/>
</dbReference>
<organism evidence="1 2">
    <name type="scientific">Rhizodiscina lignyota</name>
    <dbReference type="NCBI Taxonomy" id="1504668"/>
    <lineage>
        <taxon>Eukaryota</taxon>
        <taxon>Fungi</taxon>
        <taxon>Dikarya</taxon>
        <taxon>Ascomycota</taxon>
        <taxon>Pezizomycotina</taxon>
        <taxon>Dothideomycetes</taxon>
        <taxon>Pleosporomycetidae</taxon>
        <taxon>Aulographales</taxon>
        <taxon>Rhizodiscinaceae</taxon>
        <taxon>Rhizodiscina</taxon>
    </lineage>
</organism>